<evidence type="ECO:0000313" key="1">
    <source>
        <dbReference type="EMBL" id="EDM86734.1"/>
    </source>
</evidence>
<evidence type="ECO:0000313" key="2">
    <source>
        <dbReference type="Proteomes" id="UP000006002"/>
    </source>
</evidence>
<dbReference type="AlphaFoldDB" id="A5ZUF4"/>
<protein>
    <submittedName>
        <fullName evidence="1">Uncharacterized protein</fullName>
    </submittedName>
</protein>
<comment type="caution">
    <text evidence="1">The sequence shown here is derived from an EMBL/GenBank/DDBJ whole genome shotgun (WGS) entry which is preliminary data.</text>
</comment>
<name>A5ZUF4_9FIRM</name>
<reference evidence="1 2" key="2">
    <citation type="submission" date="2007-04" db="EMBL/GenBank/DDBJ databases">
        <title>Draft genome sequence of Ruminococcus obeum (ATCC 29174).</title>
        <authorList>
            <person name="Sudarsanam P."/>
            <person name="Ley R."/>
            <person name="Guruge J."/>
            <person name="Turnbaugh P.J."/>
            <person name="Mahowald M."/>
            <person name="Liep D."/>
            <person name="Gordon J."/>
        </authorList>
    </citation>
    <scope>NUCLEOTIDE SEQUENCE [LARGE SCALE GENOMIC DNA]</scope>
    <source>
        <strain evidence="1 2">ATCC 29174</strain>
    </source>
</reference>
<accession>A5ZUF4</accession>
<dbReference type="HOGENOM" id="CLU_2680347_0_0_9"/>
<dbReference type="EMBL" id="AAVO02000012">
    <property type="protein sequence ID" value="EDM86734.1"/>
    <property type="molecule type" value="Genomic_DNA"/>
</dbReference>
<sequence length="74" mass="8509">MLQITFQDSIVIIASKTPFFRDDSGQILYLPVVVPAVRVLKQIQLFYLLHFDSITYINIVFGKISDRTAGKEYI</sequence>
<proteinExistence type="predicted"/>
<dbReference type="Proteomes" id="UP000006002">
    <property type="component" value="Unassembled WGS sequence"/>
</dbReference>
<organism evidence="1 2">
    <name type="scientific">Blautia obeum ATCC 29174</name>
    <dbReference type="NCBI Taxonomy" id="411459"/>
    <lineage>
        <taxon>Bacteria</taxon>
        <taxon>Bacillati</taxon>
        <taxon>Bacillota</taxon>
        <taxon>Clostridia</taxon>
        <taxon>Lachnospirales</taxon>
        <taxon>Lachnospiraceae</taxon>
        <taxon>Blautia</taxon>
    </lineage>
</organism>
<reference evidence="1 2" key="1">
    <citation type="submission" date="2007-03" db="EMBL/GenBank/DDBJ databases">
        <authorList>
            <person name="Fulton L."/>
            <person name="Clifton S."/>
            <person name="Fulton B."/>
            <person name="Xu J."/>
            <person name="Minx P."/>
            <person name="Pepin K.H."/>
            <person name="Johnson M."/>
            <person name="Thiruvilangam P."/>
            <person name="Bhonagiri V."/>
            <person name="Nash W.E."/>
            <person name="Mardis E.R."/>
            <person name="Wilson R.K."/>
        </authorList>
    </citation>
    <scope>NUCLEOTIDE SEQUENCE [LARGE SCALE GENOMIC DNA]</scope>
    <source>
        <strain evidence="1 2">ATCC 29174</strain>
    </source>
</reference>
<gene>
    <name evidence="1" type="ORF">RUMOBE_02639</name>
</gene>